<evidence type="ECO:0000313" key="1">
    <source>
        <dbReference type="EMBL" id="PTX10701.1"/>
    </source>
</evidence>
<evidence type="ECO:0000313" key="2">
    <source>
        <dbReference type="Proteomes" id="UP000244225"/>
    </source>
</evidence>
<dbReference type="AlphaFoldDB" id="A0A2T5Y3G6"/>
<proteinExistence type="predicted"/>
<protein>
    <submittedName>
        <fullName evidence="1">Uncharacterized protein</fullName>
    </submittedName>
</protein>
<keyword evidence="2" id="KW-1185">Reference proteome</keyword>
<name>A0A2T5Y3G6_9BACT</name>
<comment type="caution">
    <text evidence="1">The sequence shown here is derived from an EMBL/GenBank/DDBJ whole genome shotgun (WGS) entry which is preliminary data.</text>
</comment>
<dbReference type="Proteomes" id="UP000244225">
    <property type="component" value="Unassembled WGS sequence"/>
</dbReference>
<gene>
    <name evidence="1" type="ORF">C8N40_11642</name>
</gene>
<accession>A0A2T5Y3G6</accession>
<sequence length="77" mass="8878">MYLLRKASKYKKNSFKWLLFNFLKSRYSHKYGFQIPSSTQIGEGFYIGHYGPIVINGKAKTVISRTMLRLGRRTGAG</sequence>
<organism evidence="1 2">
    <name type="scientific">Pontibacter mucosus</name>
    <dbReference type="NCBI Taxonomy" id="1649266"/>
    <lineage>
        <taxon>Bacteria</taxon>
        <taxon>Pseudomonadati</taxon>
        <taxon>Bacteroidota</taxon>
        <taxon>Cytophagia</taxon>
        <taxon>Cytophagales</taxon>
        <taxon>Hymenobacteraceae</taxon>
        <taxon>Pontibacter</taxon>
    </lineage>
</organism>
<dbReference type="EMBL" id="QBKI01000016">
    <property type="protein sequence ID" value="PTX10701.1"/>
    <property type="molecule type" value="Genomic_DNA"/>
</dbReference>
<reference evidence="1 2" key="1">
    <citation type="submission" date="2018-04" db="EMBL/GenBank/DDBJ databases">
        <title>Genomic Encyclopedia of Archaeal and Bacterial Type Strains, Phase II (KMG-II): from individual species to whole genera.</title>
        <authorList>
            <person name="Goeker M."/>
        </authorList>
    </citation>
    <scope>NUCLEOTIDE SEQUENCE [LARGE SCALE GENOMIC DNA]</scope>
    <source>
        <strain evidence="1 2">DSM 100162</strain>
    </source>
</reference>